<reference evidence="4 5" key="1">
    <citation type="submission" date="2019-08" db="EMBL/GenBank/DDBJ databases">
        <authorList>
            <person name="Peeters C."/>
        </authorList>
    </citation>
    <scope>NUCLEOTIDE SEQUENCE [LARGE SCALE GENOMIC DNA]</scope>
    <source>
        <strain evidence="4 5">LMG 20602</strain>
    </source>
</reference>
<evidence type="ECO:0000256" key="1">
    <source>
        <dbReference type="ARBA" id="ARBA00038420"/>
    </source>
</evidence>
<dbReference type="Pfam" id="PF01551">
    <property type="entry name" value="Peptidase_M23"/>
    <property type="match status" value="1"/>
</dbReference>
<dbReference type="SUPFAM" id="SSF51261">
    <property type="entry name" value="Duplicated hybrid motif"/>
    <property type="match status" value="1"/>
</dbReference>
<dbReference type="Gene3D" id="3.10.350.10">
    <property type="entry name" value="LysM domain"/>
    <property type="match status" value="1"/>
</dbReference>
<dbReference type="PROSITE" id="PS51782">
    <property type="entry name" value="LYSM"/>
    <property type="match status" value="1"/>
</dbReference>
<dbReference type="Pfam" id="PF01476">
    <property type="entry name" value="LysM"/>
    <property type="match status" value="1"/>
</dbReference>
<dbReference type="CDD" id="cd00118">
    <property type="entry name" value="LysM"/>
    <property type="match status" value="1"/>
</dbReference>
<feature type="domain" description="LysM" evidence="3">
    <location>
        <begin position="74"/>
        <end position="118"/>
    </location>
</feature>
<organism evidence="4 5">
    <name type="scientific">Pandoraea capi</name>
    <dbReference type="NCBI Taxonomy" id="2508286"/>
    <lineage>
        <taxon>Bacteria</taxon>
        <taxon>Pseudomonadati</taxon>
        <taxon>Pseudomonadota</taxon>
        <taxon>Betaproteobacteria</taxon>
        <taxon>Burkholderiales</taxon>
        <taxon>Burkholderiaceae</taxon>
        <taxon>Pandoraea</taxon>
    </lineage>
</organism>
<feature type="region of interest" description="Disordered" evidence="2">
    <location>
        <begin position="121"/>
        <end position="171"/>
    </location>
</feature>
<evidence type="ECO:0000313" key="4">
    <source>
        <dbReference type="EMBL" id="VVD67528.1"/>
    </source>
</evidence>
<sequence>MEPNRLFRFLRPLPLLRPLRLLPLLQTSPSQADVGTPAWSHRFARCRTHLLSLTVCATLAACAGSPTYGPVPAGSYRVQSGDTLYGIARANNTSTANLVNWNSLADADKIEVGQVLRVVPPPGAASTPAPVASAGRSSPSTASRPRAQTRPAPKPAPVPAAPRTATNKIPMTWPATGNVLANYNGSSNKGIDIGGKAGDPIYAAAAGKVVYAGNGLRGYGNLVMVQHENGYLTAYAHNSALLVKEGAAVTKGQQIAKMGDTDSHGVVKLHFEVRQKGTPFNPSDFLPPR</sequence>
<dbReference type="Gene3D" id="2.70.70.10">
    <property type="entry name" value="Glucose Permease (Domain IIA)"/>
    <property type="match status" value="1"/>
</dbReference>
<proteinExistence type="inferred from homology"/>
<dbReference type="InterPro" id="IPR036779">
    <property type="entry name" value="LysM_dom_sf"/>
</dbReference>
<evidence type="ECO:0000259" key="3">
    <source>
        <dbReference type="PROSITE" id="PS51782"/>
    </source>
</evidence>
<dbReference type="InterPro" id="IPR016047">
    <property type="entry name" value="M23ase_b-sheet_dom"/>
</dbReference>
<protein>
    <submittedName>
        <fullName evidence="4">Peptidase</fullName>
    </submittedName>
</protein>
<dbReference type="SMART" id="SM00257">
    <property type="entry name" value="LysM"/>
    <property type="match status" value="1"/>
</dbReference>
<gene>
    <name evidence="4" type="ORF">PCA20602_00441</name>
</gene>
<name>A0ABY6VN32_9BURK</name>
<comment type="similarity">
    <text evidence="1">Belongs to the E.coli NlpD/Haemophilus LppB family.</text>
</comment>
<dbReference type="PANTHER" id="PTHR21666">
    <property type="entry name" value="PEPTIDASE-RELATED"/>
    <property type="match status" value="1"/>
</dbReference>
<comment type="caution">
    <text evidence="4">The sequence shown here is derived from an EMBL/GenBank/DDBJ whole genome shotgun (WGS) entry which is preliminary data.</text>
</comment>
<dbReference type="InterPro" id="IPR050570">
    <property type="entry name" value="Cell_wall_metabolism_enzyme"/>
</dbReference>
<dbReference type="InterPro" id="IPR018392">
    <property type="entry name" value="LysM"/>
</dbReference>
<feature type="compositionally biased region" description="Low complexity" evidence="2">
    <location>
        <begin position="132"/>
        <end position="151"/>
    </location>
</feature>
<dbReference type="SUPFAM" id="SSF54106">
    <property type="entry name" value="LysM domain"/>
    <property type="match status" value="1"/>
</dbReference>
<dbReference type="CDD" id="cd12797">
    <property type="entry name" value="M23_peptidase"/>
    <property type="match status" value="1"/>
</dbReference>
<keyword evidence="5" id="KW-1185">Reference proteome</keyword>
<dbReference type="EMBL" id="CABPRV010000001">
    <property type="protein sequence ID" value="VVD67528.1"/>
    <property type="molecule type" value="Genomic_DNA"/>
</dbReference>
<dbReference type="InterPro" id="IPR011055">
    <property type="entry name" value="Dup_hybrid_motif"/>
</dbReference>
<evidence type="ECO:0000256" key="2">
    <source>
        <dbReference type="SAM" id="MobiDB-lite"/>
    </source>
</evidence>
<accession>A0ABY6VN32</accession>
<dbReference type="Proteomes" id="UP000366065">
    <property type="component" value="Unassembled WGS sequence"/>
</dbReference>
<evidence type="ECO:0000313" key="5">
    <source>
        <dbReference type="Proteomes" id="UP000366065"/>
    </source>
</evidence>
<dbReference type="PANTHER" id="PTHR21666:SF263">
    <property type="entry name" value="MUREIN HYDROLASE ACTIVATOR NLPD"/>
    <property type="match status" value="1"/>
</dbReference>